<sequence length="137" mass="14594">MDYVLIIAAVSTLHGAVIMVAVCVGARGGGMERNHTIGIRIWSTMSSHRAWAAGHGAAAPWCWAGVVLSVLFLITAVVLHQDDERLSEGLQNSVLGAGIGSVILVLLLAIWAADRAAKRVLVEEHLEEEYGADAELR</sequence>
<comment type="caution">
    <text evidence="2">The sequence shown here is derived from an EMBL/GenBank/DDBJ whole genome shotgun (WGS) entry which is preliminary data.</text>
</comment>
<dbReference type="RefSeq" id="WP_188683799.1">
    <property type="nucleotide sequence ID" value="NZ_BMIS01000004.1"/>
</dbReference>
<dbReference type="InterPro" id="IPR025962">
    <property type="entry name" value="SdpI/YhfL"/>
</dbReference>
<feature type="transmembrane region" description="Helical" evidence="1">
    <location>
        <begin position="6"/>
        <end position="29"/>
    </location>
</feature>
<dbReference type="Pfam" id="PF13630">
    <property type="entry name" value="SdpI"/>
    <property type="match status" value="1"/>
</dbReference>
<protein>
    <recommendedName>
        <fullName evidence="4">SdpI family protein</fullName>
    </recommendedName>
</protein>
<dbReference type="Proteomes" id="UP000633136">
    <property type="component" value="Unassembled WGS sequence"/>
</dbReference>
<proteinExistence type="predicted"/>
<feature type="transmembrane region" description="Helical" evidence="1">
    <location>
        <begin position="50"/>
        <end position="74"/>
    </location>
</feature>
<evidence type="ECO:0000313" key="2">
    <source>
        <dbReference type="EMBL" id="GGE66692.1"/>
    </source>
</evidence>
<keyword evidence="1" id="KW-0812">Transmembrane</keyword>
<keyword evidence="1" id="KW-1133">Transmembrane helix</keyword>
<evidence type="ECO:0008006" key="4">
    <source>
        <dbReference type="Google" id="ProtNLM"/>
    </source>
</evidence>
<organism evidence="2 3">
    <name type="scientific">Nesterenkonia cremea</name>
    <dbReference type="NCBI Taxonomy" id="1882340"/>
    <lineage>
        <taxon>Bacteria</taxon>
        <taxon>Bacillati</taxon>
        <taxon>Actinomycetota</taxon>
        <taxon>Actinomycetes</taxon>
        <taxon>Micrococcales</taxon>
        <taxon>Micrococcaceae</taxon>
        <taxon>Nesterenkonia</taxon>
    </lineage>
</organism>
<feature type="transmembrane region" description="Helical" evidence="1">
    <location>
        <begin position="94"/>
        <end position="113"/>
    </location>
</feature>
<gene>
    <name evidence="2" type="ORF">GCM10011401_12510</name>
</gene>
<keyword evidence="1" id="KW-0472">Membrane</keyword>
<accession>A0A917APX0</accession>
<keyword evidence="3" id="KW-1185">Reference proteome</keyword>
<evidence type="ECO:0000313" key="3">
    <source>
        <dbReference type="Proteomes" id="UP000633136"/>
    </source>
</evidence>
<dbReference type="AlphaFoldDB" id="A0A917APX0"/>
<reference evidence="2" key="1">
    <citation type="journal article" date="2014" name="Int. J. Syst. Evol. Microbiol.">
        <title>Complete genome sequence of Corynebacterium casei LMG S-19264T (=DSM 44701T), isolated from a smear-ripened cheese.</title>
        <authorList>
            <consortium name="US DOE Joint Genome Institute (JGI-PGF)"/>
            <person name="Walter F."/>
            <person name="Albersmeier A."/>
            <person name="Kalinowski J."/>
            <person name="Ruckert C."/>
        </authorList>
    </citation>
    <scope>NUCLEOTIDE SEQUENCE</scope>
    <source>
        <strain evidence="2">CGMCC 1.15388</strain>
    </source>
</reference>
<name>A0A917APX0_9MICC</name>
<evidence type="ECO:0000256" key="1">
    <source>
        <dbReference type="SAM" id="Phobius"/>
    </source>
</evidence>
<dbReference type="EMBL" id="BMIS01000004">
    <property type="protein sequence ID" value="GGE66692.1"/>
    <property type="molecule type" value="Genomic_DNA"/>
</dbReference>
<reference evidence="2" key="2">
    <citation type="submission" date="2020-09" db="EMBL/GenBank/DDBJ databases">
        <authorList>
            <person name="Sun Q."/>
            <person name="Zhou Y."/>
        </authorList>
    </citation>
    <scope>NUCLEOTIDE SEQUENCE</scope>
    <source>
        <strain evidence="2">CGMCC 1.15388</strain>
    </source>
</reference>